<dbReference type="EMBL" id="AFRT01003698">
    <property type="protein sequence ID" value="ELU36318.1"/>
    <property type="molecule type" value="Genomic_DNA"/>
</dbReference>
<evidence type="ECO:0000313" key="2">
    <source>
        <dbReference type="Proteomes" id="UP000011668"/>
    </source>
</evidence>
<keyword evidence="2" id="KW-1185">Reference proteome</keyword>
<dbReference type="AlphaFoldDB" id="L8WHR6"/>
<organism evidence="1 2">
    <name type="scientific">Thanatephorus cucumeris (strain AG1-IA)</name>
    <name type="common">Rice sheath blight fungus</name>
    <name type="synonym">Rhizoctonia solani</name>
    <dbReference type="NCBI Taxonomy" id="983506"/>
    <lineage>
        <taxon>Eukaryota</taxon>
        <taxon>Fungi</taxon>
        <taxon>Dikarya</taxon>
        <taxon>Basidiomycota</taxon>
        <taxon>Agaricomycotina</taxon>
        <taxon>Agaricomycetes</taxon>
        <taxon>Cantharellales</taxon>
        <taxon>Ceratobasidiaceae</taxon>
        <taxon>Rhizoctonia</taxon>
        <taxon>Rhizoctonia solani AG-1</taxon>
    </lineage>
</organism>
<dbReference type="HOGENOM" id="CLU_2869201_0_0_1"/>
<accession>L8WHR6</accession>
<sequence>MNTTAIPVARYLRDRCAAGYDVSDPSVTPRYEITHAVQNNRADVFSAIAKSRPRLSSKINGLGF</sequence>
<reference evidence="1 2" key="1">
    <citation type="journal article" date="2013" name="Nat. Commun.">
        <title>The evolution and pathogenic mechanisms of the rice sheath blight pathogen.</title>
        <authorList>
            <person name="Zheng A."/>
            <person name="Lin R."/>
            <person name="Xu L."/>
            <person name="Qin P."/>
            <person name="Tang C."/>
            <person name="Ai P."/>
            <person name="Zhang D."/>
            <person name="Liu Y."/>
            <person name="Sun Z."/>
            <person name="Feng H."/>
            <person name="Wang Y."/>
            <person name="Chen Y."/>
            <person name="Liang X."/>
            <person name="Fu R."/>
            <person name="Li Q."/>
            <person name="Zhang J."/>
            <person name="Yu X."/>
            <person name="Xie Z."/>
            <person name="Ding L."/>
            <person name="Guan P."/>
            <person name="Tang J."/>
            <person name="Liang Y."/>
            <person name="Wang S."/>
            <person name="Deng Q."/>
            <person name="Li S."/>
            <person name="Zhu J."/>
            <person name="Wang L."/>
            <person name="Liu H."/>
            <person name="Li P."/>
        </authorList>
    </citation>
    <scope>NUCLEOTIDE SEQUENCE [LARGE SCALE GENOMIC DNA]</scope>
    <source>
        <strain evidence="2">AG-1 IA</strain>
    </source>
</reference>
<dbReference type="Proteomes" id="UP000011668">
    <property type="component" value="Unassembled WGS sequence"/>
</dbReference>
<proteinExistence type="predicted"/>
<gene>
    <name evidence="1" type="ORF">AG1IA_09652</name>
</gene>
<comment type="caution">
    <text evidence="1">The sequence shown here is derived from an EMBL/GenBank/DDBJ whole genome shotgun (WGS) entry which is preliminary data.</text>
</comment>
<evidence type="ECO:0000313" key="1">
    <source>
        <dbReference type="EMBL" id="ELU36318.1"/>
    </source>
</evidence>
<name>L8WHR6_THACA</name>
<protein>
    <submittedName>
        <fullName evidence="1">Uncharacterized protein</fullName>
    </submittedName>
</protein>